<dbReference type="EMBL" id="JARAKH010000028">
    <property type="protein sequence ID" value="KAK8388534.1"/>
    <property type="molecule type" value="Genomic_DNA"/>
</dbReference>
<dbReference type="Proteomes" id="UP001487740">
    <property type="component" value="Unassembled WGS sequence"/>
</dbReference>
<name>A0AAW0TLB2_SCYPA</name>
<organism evidence="1 2">
    <name type="scientific">Scylla paramamosain</name>
    <name type="common">Mud crab</name>
    <dbReference type="NCBI Taxonomy" id="85552"/>
    <lineage>
        <taxon>Eukaryota</taxon>
        <taxon>Metazoa</taxon>
        <taxon>Ecdysozoa</taxon>
        <taxon>Arthropoda</taxon>
        <taxon>Crustacea</taxon>
        <taxon>Multicrustacea</taxon>
        <taxon>Malacostraca</taxon>
        <taxon>Eumalacostraca</taxon>
        <taxon>Eucarida</taxon>
        <taxon>Decapoda</taxon>
        <taxon>Pleocyemata</taxon>
        <taxon>Brachyura</taxon>
        <taxon>Eubrachyura</taxon>
        <taxon>Portunoidea</taxon>
        <taxon>Portunidae</taxon>
        <taxon>Portuninae</taxon>
        <taxon>Scylla</taxon>
    </lineage>
</organism>
<protein>
    <submittedName>
        <fullName evidence="1">Uncharacterized protein</fullName>
    </submittedName>
</protein>
<accession>A0AAW0TLB2</accession>
<dbReference type="AlphaFoldDB" id="A0AAW0TLB2"/>
<evidence type="ECO:0000313" key="2">
    <source>
        <dbReference type="Proteomes" id="UP001487740"/>
    </source>
</evidence>
<sequence>MDGANASYPWMSQLHSSNPFLIPLPPPQHLQLRELHSDSGNCVGVLPHEPDFSEYSTLDITCMQQDYYLAYALPNAQRCLHSGDKRGNM</sequence>
<comment type="caution">
    <text evidence="1">The sequence shown here is derived from an EMBL/GenBank/DDBJ whole genome shotgun (WGS) entry which is preliminary data.</text>
</comment>
<reference evidence="1 2" key="1">
    <citation type="submission" date="2023-03" db="EMBL/GenBank/DDBJ databases">
        <title>High-quality genome of Scylla paramamosain provides insights in environmental adaptation.</title>
        <authorList>
            <person name="Zhang L."/>
        </authorList>
    </citation>
    <scope>NUCLEOTIDE SEQUENCE [LARGE SCALE GENOMIC DNA]</scope>
    <source>
        <strain evidence="1">LZ_2023a</strain>
        <tissue evidence="1">Muscle</tissue>
    </source>
</reference>
<gene>
    <name evidence="1" type="ORF">O3P69_020486</name>
</gene>
<evidence type="ECO:0000313" key="1">
    <source>
        <dbReference type="EMBL" id="KAK8388534.1"/>
    </source>
</evidence>
<keyword evidence="2" id="KW-1185">Reference proteome</keyword>
<proteinExistence type="predicted"/>